<dbReference type="Proteomes" id="UP000037035">
    <property type="component" value="Unassembled WGS sequence"/>
</dbReference>
<evidence type="ECO:0000313" key="1">
    <source>
        <dbReference type="EMBL" id="KNZ58122.1"/>
    </source>
</evidence>
<proteinExistence type="predicted"/>
<comment type="caution">
    <text evidence="1">The sequence shown here is derived from an EMBL/GenBank/DDBJ whole genome shotgun (WGS) entry which is preliminary data.</text>
</comment>
<name>A0A0L6VC29_9BASI</name>
<gene>
    <name evidence="1" type="ORF">VP01_1998g2</name>
</gene>
<protein>
    <submittedName>
        <fullName evidence="1">Uncharacterized protein</fullName>
    </submittedName>
</protein>
<dbReference type="VEuPathDB" id="FungiDB:VP01_1998g2"/>
<dbReference type="AlphaFoldDB" id="A0A0L6VC29"/>
<dbReference type="EMBL" id="LAVV01006834">
    <property type="protein sequence ID" value="KNZ58122.1"/>
    <property type="molecule type" value="Genomic_DNA"/>
</dbReference>
<keyword evidence="2" id="KW-1185">Reference proteome</keyword>
<accession>A0A0L6VC29</accession>
<reference evidence="1 2" key="1">
    <citation type="submission" date="2015-08" db="EMBL/GenBank/DDBJ databases">
        <title>Next Generation Sequencing and Analysis of the Genome of Puccinia sorghi L Schw, the Causal Agent of Maize Common Rust.</title>
        <authorList>
            <person name="Rochi L."/>
            <person name="Burguener G."/>
            <person name="Darino M."/>
            <person name="Turjanski A."/>
            <person name="Kreff E."/>
            <person name="Dieguez M.J."/>
            <person name="Sacco F."/>
        </authorList>
    </citation>
    <scope>NUCLEOTIDE SEQUENCE [LARGE SCALE GENOMIC DNA]</scope>
    <source>
        <strain evidence="1 2">RO10H11247</strain>
    </source>
</reference>
<sequence length="137" mass="15534">MVLECKESREFGREHVREVVAGAGCRMQGTFCFFKLKFLKMCQYSNRQSAIREILLILVYIQFNELNDLIFSLMMGLPTCLTISQAAFEGDPNLVMMMEEAFGDGAEFLDLLGLILTNQYFNPRTLAAADDMVHAES</sequence>
<organism evidence="1 2">
    <name type="scientific">Puccinia sorghi</name>
    <dbReference type="NCBI Taxonomy" id="27349"/>
    <lineage>
        <taxon>Eukaryota</taxon>
        <taxon>Fungi</taxon>
        <taxon>Dikarya</taxon>
        <taxon>Basidiomycota</taxon>
        <taxon>Pucciniomycotina</taxon>
        <taxon>Pucciniomycetes</taxon>
        <taxon>Pucciniales</taxon>
        <taxon>Pucciniaceae</taxon>
        <taxon>Puccinia</taxon>
    </lineage>
</organism>
<evidence type="ECO:0000313" key="2">
    <source>
        <dbReference type="Proteomes" id="UP000037035"/>
    </source>
</evidence>